<dbReference type="Proteomes" id="UP000755104">
    <property type="component" value="Unassembled WGS sequence"/>
</dbReference>
<dbReference type="RefSeq" id="WP_221556880.1">
    <property type="nucleotide sequence ID" value="NZ_JAIGNO010000003.1"/>
</dbReference>
<organism evidence="2 3">
    <name type="scientific">Qipengyuania qiaonensis</name>
    <dbReference type="NCBI Taxonomy" id="2867240"/>
    <lineage>
        <taxon>Bacteria</taxon>
        <taxon>Pseudomonadati</taxon>
        <taxon>Pseudomonadota</taxon>
        <taxon>Alphaproteobacteria</taxon>
        <taxon>Sphingomonadales</taxon>
        <taxon>Erythrobacteraceae</taxon>
        <taxon>Qipengyuania</taxon>
    </lineage>
</organism>
<evidence type="ECO:0000313" key="3">
    <source>
        <dbReference type="Proteomes" id="UP000755104"/>
    </source>
</evidence>
<dbReference type="EMBL" id="JAIGNO010000003">
    <property type="protein sequence ID" value="MBX7482116.1"/>
    <property type="molecule type" value="Genomic_DNA"/>
</dbReference>
<accession>A0ABS7J734</accession>
<proteinExistence type="predicted"/>
<name>A0ABS7J734_9SPHN</name>
<keyword evidence="3" id="KW-1185">Reference proteome</keyword>
<protein>
    <submittedName>
        <fullName evidence="2">Uncharacterized protein</fullName>
    </submittedName>
</protein>
<comment type="caution">
    <text evidence="2">The sequence shown here is derived from an EMBL/GenBank/DDBJ whole genome shotgun (WGS) entry which is preliminary data.</text>
</comment>
<feature type="region of interest" description="Disordered" evidence="1">
    <location>
        <begin position="1"/>
        <end position="20"/>
    </location>
</feature>
<dbReference type="Pfam" id="PF22278">
    <property type="entry name" value="DUF6958"/>
    <property type="match status" value="1"/>
</dbReference>
<gene>
    <name evidence="2" type="ORF">K3174_06205</name>
</gene>
<evidence type="ECO:0000256" key="1">
    <source>
        <dbReference type="SAM" id="MobiDB-lite"/>
    </source>
</evidence>
<reference evidence="2 3" key="1">
    <citation type="submission" date="2021-08" db="EMBL/GenBank/DDBJ databases">
        <title>Comparative Genomics Analysis of the Genus Qipengyuania Reveals Extensive Genetic Diversity and Metabolic Versatility, Including the Description of Fifteen Novel Species.</title>
        <authorList>
            <person name="Liu Y."/>
        </authorList>
    </citation>
    <scope>NUCLEOTIDE SEQUENCE [LARGE SCALE GENOMIC DNA]</scope>
    <source>
        <strain evidence="2 3">6D47A</strain>
    </source>
</reference>
<evidence type="ECO:0000313" key="2">
    <source>
        <dbReference type="EMBL" id="MBX7482116.1"/>
    </source>
</evidence>
<sequence>MTDDQKIEIQNSSTGKTTRVDRTKYEAVRKAYLDALPAASPGLTSSEIKQQILPNLPEELFPGGAKVGWWQKAVQLDLEAKQTIVREDTKPLRFRKKSTGRAAKLCLDNRHVRRPS</sequence>
<dbReference type="InterPro" id="IPR054233">
    <property type="entry name" value="DUF6958"/>
</dbReference>
<feature type="compositionally biased region" description="Polar residues" evidence="1">
    <location>
        <begin position="8"/>
        <end position="17"/>
    </location>
</feature>